<dbReference type="PANTHER" id="PTHR46704:SF1">
    <property type="entry name" value="TELOMERE LENGTH REGULATION PROTEIN TEL2 HOMOLOG"/>
    <property type="match status" value="1"/>
</dbReference>
<evidence type="ECO:0000313" key="2">
    <source>
        <dbReference type="Proteomes" id="UP000499080"/>
    </source>
</evidence>
<proteinExistence type="predicted"/>
<dbReference type="Proteomes" id="UP000499080">
    <property type="component" value="Unassembled WGS sequence"/>
</dbReference>
<reference evidence="1 2" key="1">
    <citation type="journal article" date="2019" name="Sci. Rep.">
        <title>Orb-weaving spider Araneus ventricosus genome elucidates the spidroin gene catalogue.</title>
        <authorList>
            <person name="Kono N."/>
            <person name="Nakamura H."/>
            <person name="Ohtoshi R."/>
            <person name="Moran D.A.P."/>
            <person name="Shinohara A."/>
            <person name="Yoshida Y."/>
            <person name="Fujiwara M."/>
            <person name="Mori M."/>
            <person name="Tomita M."/>
            <person name="Arakawa K."/>
        </authorList>
    </citation>
    <scope>NUCLEOTIDE SEQUENCE [LARGE SCALE GENOMIC DNA]</scope>
</reference>
<keyword evidence="2" id="KW-1185">Reference proteome</keyword>
<dbReference type="PANTHER" id="PTHR46704">
    <property type="entry name" value="CXC DOMAIN-CONTAINING PROTEIN-RELATED"/>
    <property type="match status" value="1"/>
</dbReference>
<sequence>MFITFELSHFTLSLFNEERIRKGTKSSLFSAFTPTKIDAVQGKNNFVEVDRGHLLHKVGWQRKMNFGNIAKSYLTYLQTHYGSNVAVVFDGYPSDVNGKSTKSAKRIRLANLHSSHEIIFNEATCPEISQEQFLANERNKYDNISVVGDDIDFLVLLTGLAPMKENLYFRKCGKERTPDVLYSTTSFKYKFSRMILFIHAFSGCDTTSALFGHGKTKFCSLLEKNRHLEEKIQVFFNSEATIDQVAKASETFMIHLYGGIPKTSACDLNHLRYTLFTQSVTKSRSTLARLPPTVDAARFHALRSYLQIQKW</sequence>
<gene>
    <name evidence="1" type="ORF">AVEN_246174_1</name>
</gene>
<accession>A0A4Y2J2W6</accession>
<evidence type="ECO:0000313" key="1">
    <source>
        <dbReference type="EMBL" id="GBM84513.1"/>
    </source>
</evidence>
<dbReference type="AlphaFoldDB" id="A0A4Y2J2W6"/>
<dbReference type="EMBL" id="BGPR01003165">
    <property type="protein sequence ID" value="GBM84513.1"/>
    <property type="molecule type" value="Genomic_DNA"/>
</dbReference>
<comment type="caution">
    <text evidence="1">The sequence shown here is derived from an EMBL/GenBank/DDBJ whole genome shotgun (WGS) entry which is preliminary data.</text>
</comment>
<organism evidence="1 2">
    <name type="scientific">Araneus ventricosus</name>
    <name type="common">Orbweaver spider</name>
    <name type="synonym">Epeira ventricosa</name>
    <dbReference type="NCBI Taxonomy" id="182803"/>
    <lineage>
        <taxon>Eukaryota</taxon>
        <taxon>Metazoa</taxon>
        <taxon>Ecdysozoa</taxon>
        <taxon>Arthropoda</taxon>
        <taxon>Chelicerata</taxon>
        <taxon>Arachnida</taxon>
        <taxon>Araneae</taxon>
        <taxon>Araneomorphae</taxon>
        <taxon>Entelegynae</taxon>
        <taxon>Araneoidea</taxon>
        <taxon>Araneidae</taxon>
        <taxon>Araneus</taxon>
    </lineage>
</organism>
<protein>
    <submittedName>
        <fullName evidence="1">Uncharacterized protein</fullName>
    </submittedName>
</protein>
<name>A0A4Y2J2W6_ARAVE</name>